<evidence type="ECO:0000313" key="4">
    <source>
        <dbReference type="EMBL" id="GKV51876.1"/>
    </source>
</evidence>
<evidence type="ECO:0000256" key="2">
    <source>
        <dbReference type="ARBA" id="ARBA00023122"/>
    </source>
</evidence>
<dbReference type="Proteomes" id="UP001054252">
    <property type="component" value="Unassembled WGS sequence"/>
</dbReference>
<sequence>MLNPGQASGMGFFDTTSSGKNCYLFINGNKEIISSILSVAFLVCNCFEPYVIEDELKLMLRGAELSGAIEEEEQNMIETVLEIKDTHVREAMTPLVDVVAIDASATLVDFHHLWVTHQYSRVPVFEQRVDDIVGIAYAMDLLDFVWKICNHFNFYFFFWELVKGEQLESSTMGEMAHKLAYFVPDSMSVWNLLREFGIRKVHMAVLNEYGGTVGICAKPLIETLPKQNHPLC</sequence>
<keyword evidence="5" id="KW-1185">Reference proteome</keyword>
<dbReference type="SUPFAM" id="SSF54631">
    <property type="entry name" value="CBS-domain pair"/>
    <property type="match status" value="1"/>
</dbReference>
<dbReference type="InterPro" id="IPR000644">
    <property type="entry name" value="CBS_dom"/>
</dbReference>
<evidence type="ECO:0000313" key="5">
    <source>
        <dbReference type="Proteomes" id="UP001054252"/>
    </source>
</evidence>
<dbReference type="EMBL" id="BPVZ01000558">
    <property type="protein sequence ID" value="GKV51876.1"/>
    <property type="molecule type" value="Genomic_DNA"/>
</dbReference>
<proteinExistence type="predicted"/>
<comment type="caution">
    <text evidence="4">The sequence shown here is derived from an EMBL/GenBank/DDBJ whole genome shotgun (WGS) entry which is preliminary data.</text>
</comment>
<dbReference type="PANTHER" id="PTHR22777:SF17">
    <property type="entry name" value="UPF0053 PROTEIN SLL0260"/>
    <property type="match status" value="1"/>
</dbReference>
<dbReference type="AlphaFoldDB" id="A0AAV5MPH2"/>
<dbReference type="PANTHER" id="PTHR22777">
    <property type="entry name" value="HEMOLYSIN-RELATED"/>
    <property type="match status" value="1"/>
</dbReference>
<feature type="domain" description="CBS" evidence="3">
    <location>
        <begin position="88"/>
        <end position="145"/>
    </location>
</feature>
<name>A0AAV5MPH2_9ROSI</name>
<gene>
    <name evidence="4" type="ORF">SLEP1_g58498</name>
</gene>
<dbReference type="Gene3D" id="3.10.580.10">
    <property type="entry name" value="CBS-domain"/>
    <property type="match status" value="1"/>
</dbReference>
<dbReference type="CDD" id="cd04590">
    <property type="entry name" value="CBS_pair_CorC_HlyC_assoc"/>
    <property type="match status" value="1"/>
</dbReference>
<keyword evidence="1" id="KW-0677">Repeat</keyword>
<reference evidence="4 5" key="1">
    <citation type="journal article" date="2021" name="Commun. Biol.">
        <title>The genome of Shorea leprosula (Dipterocarpaceae) highlights the ecological relevance of drought in aseasonal tropical rainforests.</title>
        <authorList>
            <person name="Ng K.K.S."/>
            <person name="Kobayashi M.J."/>
            <person name="Fawcett J.A."/>
            <person name="Hatakeyama M."/>
            <person name="Paape T."/>
            <person name="Ng C.H."/>
            <person name="Ang C.C."/>
            <person name="Tnah L.H."/>
            <person name="Lee C.T."/>
            <person name="Nishiyama T."/>
            <person name="Sese J."/>
            <person name="O'Brien M.J."/>
            <person name="Copetti D."/>
            <person name="Mohd Noor M.I."/>
            <person name="Ong R.C."/>
            <person name="Putra M."/>
            <person name="Sireger I.Z."/>
            <person name="Indrioko S."/>
            <person name="Kosugi Y."/>
            <person name="Izuno A."/>
            <person name="Isagi Y."/>
            <person name="Lee S.L."/>
            <person name="Shimizu K.K."/>
        </authorList>
    </citation>
    <scope>NUCLEOTIDE SEQUENCE [LARGE SCALE GENOMIC DNA]</scope>
    <source>
        <strain evidence="4">214</strain>
    </source>
</reference>
<keyword evidence="2" id="KW-0129">CBS domain</keyword>
<dbReference type="InterPro" id="IPR046342">
    <property type="entry name" value="CBS_dom_sf"/>
</dbReference>
<organism evidence="4 5">
    <name type="scientific">Rubroshorea leprosula</name>
    <dbReference type="NCBI Taxonomy" id="152421"/>
    <lineage>
        <taxon>Eukaryota</taxon>
        <taxon>Viridiplantae</taxon>
        <taxon>Streptophyta</taxon>
        <taxon>Embryophyta</taxon>
        <taxon>Tracheophyta</taxon>
        <taxon>Spermatophyta</taxon>
        <taxon>Magnoliopsida</taxon>
        <taxon>eudicotyledons</taxon>
        <taxon>Gunneridae</taxon>
        <taxon>Pentapetalae</taxon>
        <taxon>rosids</taxon>
        <taxon>malvids</taxon>
        <taxon>Malvales</taxon>
        <taxon>Dipterocarpaceae</taxon>
        <taxon>Rubroshorea</taxon>
    </lineage>
</organism>
<dbReference type="Gene3D" id="3.90.1280.20">
    <property type="match status" value="1"/>
</dbReference>
<evidence type="ECO:0000259" key="3">
    <source>
        <dbReference type="Pfam" id="PF00571"/>
    </source>
</evidence>
<accession>A0AAV5MPH2</accession>
<protein>
    <recommendedName>
        <fullName evidence="3">CBS domain-containing protein</fullName>
    </recommendedName>
</protein>
<dbReference type="Pfam" id="PF00571">
    <property type="entry name" value="CBS"/>
    <property type="match status" value="1"/>
</dbReference>
<evidence type="ECO:0000256" key="1">
    <source>
        <dbReference type="ARBA" id="ARBA00022737"/>
    </source>
</evidence>
<dbReference type="InterPro" id="IPR044751">
    <property type="entry name" value="Ion_transp-like_CBS"/>
</dbReference>